<proteinExistence type="predicted"/>
<dbReference type="Pfam" id="PF07510">
    <property type="entry name" value="GmrSD_C"/>
    <property type="match status" value="1"/>
</dbReference>
<comment type="caution">
    <text evidence="3">The sequence shown here is derived from an EMBL/GenBank/DDBJ whole genome shotgun (WGS) entry which is preliminary data.</text>
</comment>
<evidence type="ECO:0000313" key="4">
    <source>
        <dbReference type="Proteomes" id="UP000579945"/>
    </source>
</evidence>
<evidence type="ECO:0000313" key="3">
    <source>
        <dbReference type="EMBL" id="MBB3733746.1"/>
    </source>
</evidence>
<keyword evidence="1" id="KW-0732">Signal</keyword>
<dbReference type="AlphaFoldDB" id="A0A7W5YDR3"/>
<gene>
    <name evidence="3" type="ORF">FHR33_009699</name>
</gene>
<name>A0A7W5YDR3_9ACTN</name>
<feature type="signal peptide" evidence="1">
    <location>
        <begin position="1"/>
        <end position="25"/>
    </location>
</feature>
<reference evidence="3 4" key="1">
    <citation type="submission" date="2020-08" db="EMBL/GenBank/DDBJ databases">
        <title>Sequencing the genomes of 1000 actinobacteria strains.</title>
        <authorList>
            <person name="Klenk H.-P."/>
        </authorList>
    </citation>
    <scope>NUCLEOTIDE SEQUENCE [LARGE SCALE GENOMIC DNA]</scope>
    <source>
        <strain evidence="3 4">DSM 44320</strain>
    </source>
</reference>
<dbReference type="GeneID" id="95396358"/>
<dbReference type="PANTHER" id="PTHR24094">
    <property type="entry name" value="SECRETED PROTEIN"/>
    <property type="match status" value="1"/>
</dbReference>
<dbReference type="RefSeq" id="WP_312896107.1">
    <property type="nucleotide sequence ID" value="NZ_BAAAXX010000176.1"/>
</dbReference>
<dbReference type="PANTHER" id="PTHR24094:SF15">
    <property type="entry name" value="AMP-DEPENDENT SYNTHETASE_LIGASE DOMAIN-CONTAINING PROTEIN-RELATED"/>
    <property type="match status" value="1"/>
</dbReference>
<dbReference type="EMBL" id="JACIBV010000003">
    <property type="protein sequence ID" value="MBB3733746.1"/>
    <property type="molecule type" value="Genomic_DNA"/>
</dbReference>
<organism evidence="3 4">
    <name type="scientific">Nonomuraea dietziae</name>
    <dbReference type="NCBI Taxonomy" id="65515"/>
    <lineage>
        <taxon>Bacteria</taxon>
        <taxon>Bacillati</taxon>
        <taxon>Actinomycetota</taxon>
        <taxon>Actinomycetes</taxon>
        <taxon>Streptosporangiales</taxon>
        <taxon>Streptosporangiaceae</taxon>
        <taxon>Nonomuraea</taxon>
    </lineage>
</organism>
<keyword evidence="4" id="KW-1185">Reference proteome</keyword>
<evidence type="ECO:0000256" key="1">
    <source>
        <dbReference type="SAM" id="SignalP"/>
    </source>
</evidence>
<evidence type="ECO:0000259" key="2">
    <source>
        <dbReference type="Pfam" id="PF07510"/>
    </source>
</evidence>
<feature type="domain" description="GmrSD restriction endonucleases C-terminal" evidence="2">
    <location>
        <begin position="110"/>
        <end position="201"/>
    </location>
</feature>
<accession>A0A7W5YDR3</accession>
<dbReference type="InterPro" id="IPR011089">
    <property type="entry name" value="GmrSD_C"/>
</dbReference>
<dbReference type="Proteomes" id="UP000579945">
    <property type="component" value="Unassembled WGS sequence"/>
</dbReference>
<protein>
    <recommendedName>
        <fullName evidence="2">GmrSD restriction endonucleases C-terminal domain-containing protein</fullName>
    </recommendedName>
</protein>
<sequence length="211" mass="23090">MRRVSIAVCGALILIPLTPTRPAAAAPPGMPTVVEAINELALLTVADEEHDDTYGRNLFPHWSTVSGTCNTREEVLKRDGQNVVVNDSCTAVSGTWVSPYDGGVWTAASDIDIDHMVALKEAWRSGAHAWSPAQRRAFANSLGDTQLWAVTDHVNQAKGDKDPSDWKPPLAGFHCDYARSWIDVKHDWQLTLQEEEKEALEEMLATCTPAG</sequence>
<feature type="chain" id="PRO_5030618345" description="GmrSD restriction endonucleases C-terminal domain-containing protein" evidence="1">
    <location>
        <begin position="26"/>
        <end position="211"/>
    </location>
</feature>